<accession>A0ABR1SXR8</accession>
<dbReference type="GeneID" id="92099582"/>
<comment type="caution">
    <text evidence="2">The sequence shown here is derived from an EMBL/GenBank/DDBJ whole genome shotgun (WGS) entry which is preliminary data.</text>
</comment>
<proteinExistence type="predicted"/>
<sequence length="89" mass="10058">MTSARMASAGERIQLPGFGLPMQVPPNSSYAPAQYLPSWSRDAGKSNRYPHAIADYFASGGITERELRMLDFVNQITEKPDWHRKVFNE</sequence>
<keyword evidence="3" id="KW-1185">Reference proteome</keyword>
<organism evidence="2 3">
    <name type="scientific">Apiospora phragmitis</name>
    <dbReference type="NCBI Taxonomy" id="2905665"/>
    <lineage>
        <taxon>Eukaryota</taxon>
        <taxon>Fungi</taxon>
        <taxon>Dikarya</taxon>
        <taxon>Ascomycota</taxon>
        <taxon>Pezizomycotina</taxon>
        <taxon>Sordariomycetes</taxon>
        <taxon>Xylariomycetidae</taxon>
        <taxon>Amphisphaeriales</taxon>
        <taxon>Apiosporaceae</taxon>
        <taxon>Apiospora</taxon>
    </lineage>
</organism>
<dbReference type="EMBL" id="JAQQWL010000016">
    <property type="protein sequence ID" value="KAK8038343.1"/>
    <property type="molecule type" value="Genomic_DNA"/>
</dbReference>
<evidence type="ECO:0000259" key="1">
    <source>
        <dbReference type="Pfam" id="PF21666"/>
    </source>
</evidence>
<name>A0ABR1SXR8_9PEZI</name>
<dbReference type="RefSeq" id="XP_066708195.1">
    <property type="nucleotide sequence ID" value="XM_066866519.1"/>
</dbReference>
<dbReference type="Proteomes" id="UP001480595">
    <property type="component" value="Unassembled WGS sequence"/>
</dbReference>
<dbReference type="Pfam" id="PF21666">
    <property type="entry name" value="DUF4246_N"/>
    <property type="match status" value="1"/>
</dbReference>
<gene>
    <name evidence="2" type="ORF">PG994_015110</name>
</gene>
<feature type="domain" description="DUF4246" evidence="1">
    <location>
        <begin position="15"/>
        <end position="89"/>
    </location>
</feature>
<protein>
    <recommendedName>
        <fullName evidence="1">DUF4246 domain-containing protein</fullName>
    </recommendedName>
</protein>
<dbReference type="InterPro" id="IPR049207">
    <property type="entry name" value="DUF4246_N"/>
</dbReference>
<evidence type="ECO:0000313" key="2">
    <source>
        <dbReference type="EMBL" id="KAK8038343.1"/>
    </source>
</evidence>
<evidence type="ECO:0000313" key="3">
    <source>
        <dbReference type="Proteomes" id="UP001480595"/>
    </source>
</evidence>
<reference evidence="2 3" key="1">
    <citation type="submission" date="2023-01" db="EMBL/GenBank/DDBJ databases">
        <title>Analysis of 21 Apiospora genomes using comparative genomics revels a genus with tremendous synthesis potential of carbohydrate active enzymes and secondary metabolites.</title>
        <authorList>
            <person name="Sorensen T."/>
        </authorList>
    </citation>
    <scope>NUCLEOTIDE SEQUENCE [LARGE SCALE GENOMIC DNA]</scope>
    <source>
        <strain evidence="2 3">CBS 135458</strain>
    </source>
</reference>